<evidence type="ECO:0000313" key="2">
    <source>
        <dbReference type="Proteomes" id="UP000232638"/>
    </source>
</evidence>
<dbReference type="OrthoDB" id="5771171at2"/>
<evidence type="ECO:0008006" key="3">
    <source>
        <dbReference type="Google" id="ProtNLM"/>
    </source>
</evidence>
<organism evidence="1 2">
    <name type="scientific">Candidatus Thiodictyon syntrophicum</name>
    <dbReference type="NCBI Taxonomy" id="1166950"/>
    <lineage>
        <taxon>Bacteria</taxon>
        <taxon>Pseudomonadati</taxon>
        <taxon>Pseudomonadota</taxon>
        <taxon>Gammaproteobacteria</taxon>
        <taxon>Chromatiales</taxon>
        <taxon>Chromatiaceae</taxon>
        <taxon>Thiodictyon</taxon>
    </lineage>
</organism>
<dbReference type="InterPro" id="IPR036390">
    <property type="entry name" value="WH_DNA-bd_sf"/>
</dbReference>
<reference evidence="1 2" key="1">
    <citation type="submission" date="2017-03" db="EMBL/GenBank/DDBJ databases">
        <title>Complete genome sequence of Candidatus 'Thiodictyon syntrophicum' sp. nov. strain Cad16T, a photolithoautotroph purple sulfur bacterium isolated from an alpine meromictic lake.</title>
        <authorList>
            <person name="Luedin S.M."/>
            <person name="Pothier J.F."/>
            <person name="Danza F."/>
            <person name="Storelli N."/>
            <person name="Wittwer M."/>
            <person name="Tonolla M."/>
        </authorList>
    </citation>
    <scope>NUCLEOTIDE SEQUENCE [LARGE SCALE GENOMIC DNA]</scope>
    <source>
        <strain evidence="1 2">Cad16T</strain>
    </source>
</reference>
<accession>A0A2K8UGW9</accession>
<dbReference type="Pfam" id="PF25212">
    <property type="entry name" value="HVO_A0114"/>
    <property type="match status" value="1"/>
</dbReference>
<sequence length="100" mass="10897">MESLEAGATPEPYFGIGFESLPQLLEVFSLGRWALVAYLSAQGPLSLAELARGLGRDEAEVNGDVAALMEWTVVERGADGRVWVPWDEVDLRLPLARRAA</sequence>
<dbReference type="SUPFAM" id="SSF46785">
    <property type="entry name" value="Winged helix' DNA-binding domain"/>
    <property type="match status" value="1"/>
</dbReference>
<dbReference type="Gene3D" id="1.10.10.10">
    <property type="entry name" value="Winged helix-like DNA-binding domain superfamily/Winged helix DNA-binding domain"/>
    <property type="match status" value="1"/>
</dbReference>
<proteinExistence type="predicted"/>
<keyword evidence="2" id="KW-1185">Reference proteome</keyword>
<protein>
    <recommendedName>
        <fullName evidence="3">Transcriptional regulator</fullName>
    </recommendedName>
</protein>
<gene>
    <name evidence="1" type="ORF">THSYN_10945</name>
</gene>
<dbReference type="EMBL" id="CP020370">
    <property type="protein sequence ID" value="AUB84729.1"/>
    <property type="molecule type" value="Genomic_DNA"/>
</dbReference>
<dbReference type="AlphaFoldDB" id="A0A2K8UGW9"/>
<dbReference type="InterPro" id="IPR036388">
    <property type="entry name" value="WH-like_DNA-bd_sf"/>
</dbReference>
<dbReference type="KEGG" id="tsy:THSYN_10945"/>
<evidence type="ECO:0000313" key="1">
    <source>
        <dbReference type="EMBL" id="AUB84729.1"/>
    </source>
</evidence>
<name>A0A2K8UGW9_9GAMM</name>
<dbReference type="Proteomes" id="UP000232638">
    <property type="component" value="Chromosome"/>
</dbReference>